<dbReference type="InterPro" id="IPR022093">
    <property type="entry name" value="Rad26-like_helical"/>
</dbReference>
<evidence type="ECO:0000256" key="1">
    <source>
        <dbReference type="SAM" id="MobiDB-lite"/>
    </source>
</evidence>
<proteinExistence type="predicted"/>
<dbReference type="OrthoDB" id="5245063at2759"/>
<gene>
    <name evidence="5" type="ORF">VC83_06786</name>
</gene>
<feature type="region of interest" description="Disordered" evidence="1">
    <location>
        <begin position="272"/>
        <end position="347"/>
    </location>
</feature>
<dbReference type="InterPro" id="IPR048379">
    <property type="entry name" value="Rad26-like_C"/>
</dbReference>
<sequence>MADSADGDDFFSDDGLDELAPDALDEIENNAIRHTQYQATQALTLPPSSDYGDDLDDEDLDDAVVFDAAQVDPTNRLTQFQSSVAIQQARQFQAQRPSRSETAQPLSDRSKIQPPNKPLYKNPLPTSRSVTAGQSTQPDSGRSNQSYQNVASPEADVETLRKKLEALQQEKDQLRQDLLARTGEISIVRSKQERQVKEHERELTALRKLNAENSTKNQKAIEAAKDAEKTRATELEFAKRDLFEESEKVRSLIRQKEKVALGIEVTTPKKDKTSAFRDGFDDDEIRSPSKFNDRKSNQSSPRKPGAKRKRKGQESPAPPLDVAPGETATNRDGQTDSLVPGDALSERLGKPDDSLDFLKTVLDHKIDRNHLKTIEELTKFPFPSAPDESLTSLILGKLPTLSTNSPSTDFPIELCELIISLWSRCLTEKYYKPIFLLLDLLSFALELRTVAIAPFILDALLPTAQETAVLIALPRFRQESYSKYEADIDLHACLVTIHLAALGCICNKEYTTRFWRQMRLDFVLMTLSQHQPVEDFDMMLQLLAMSVLKDSIGPISVEPDSQPDQMKYILDRVGYLLGNNPVASEGKPKCDAKTLAKLRSQILTTLISFSYSTIGSAALADHPLAIGRIVKALSGSMDALYSYPSFHVTLTQIITKSIRLLYYLFKRHPEIDMQQKLSVVHGGSQKYLIALARLNYTAGEHGVLEYGIGEDTSQQAHELLENALTPEEGEAVHDAFVDA</sequence>
<dbReference type="RefSeq" id="XP_024321729.1">
    <property type="nucleotide sequence ID" value="XM_024470375.1"/>
</dbReference>
<feature type="region of interest" description="Disordered" evidence="1">
    <location>
        <begin position="88"/>
        <end position="155"/>
    </location>
</feature>
<dbReference type="Pfam" id="PF21046">
    <property type="entry name" value="Rad26-like_C"/>
    <property type="match status" value="1"/>
</dbReference>
<evidence type="ECO:0000259" key="4">
    <source>
        <dbReference type="Pfam" id="PF21048"/>
    </source>
</evidence>
<dbReference type="eggNOG" id="ENOG502RZ1G">
    <property type="taxonomic scope" value="Eukaryota"/>
</dbReference>
<dbReference type="VEuPathDB" id="FungiDB:GMDG_02317"/>
<feature type="compositionally biased region" description="Polar residues" evidence="1">
    <location>
        <begin position="327"/>
        <end position="337"/>
    </location>
</feature>
<dbReference type="AlphaFoldDB" id="A0A177A2E0"/>
<dbReference type="Pfam" id="PF21048">
    <property type="entry name" value="Rad26-like_N"/>
    <property type="match status" value="1"/>
</dbReference>
<feature type="compositionally biased region" description="Polar residues" evidence="1">
    <location>
        <begin position="38"/>
        <end position="47"/>
    </location>
</feature>
<protein>
    <recommendedName>
        <fullName evidence="6">DNA repair protein Rad26</fullName>
    </recommendedName>
</protein>
<organism evidence="5">
    <name type="scientific">Pseudogymnoascus destructans</name>
    <dbReference type="NCBI Taxonomy" id="655981"/>
    <lineage>
        <taxon>Eukaryota</taxon>
        <taxon>Fungi</taxon>
        <taxon>Dikarya</taxon>
        <taxon>Ascomycota</taxon>
        <taxon>Pezizomycotina</taxon>
        <taxon>Leotiomycetes</taxon>
        <taxon>Thelebolales</taxon>
        <taxon>Thelebolaceae</taxon>
        <taxon>Pseudogymnoascus</taxon>
    </lineage>
</organism>
<dbReference type="EMBL" id="KV441404">
    <property type="protein sequence ID" value="OAF56435.1"/>
    <property type="molecule type" value="Genomic_DNA"/>
</dbReference>
<evidence type="ECO:0000259" key="2">
    <source>
        <dbReference type="Pfam" id="PF12331"/>
    </source>
</evidence>
<feature type="region of interest" description="Disordered" evidence="1">
    <location>
        <begin position="38"/>
        <end position="58"/>
    </location>
</feature>
<dbReference type="Pfam" id="PF12331">
    <property type="entry name" value="Rad26-like_helical_rpts"/>
    <property type="match status" value="1"/>
</dbReference>
<reference evidence="5" key="1">
    <citation type="submission" date="2016-03" db="EMBL/GenBank/DDBJ databases">
        <title>Updated assembly of Pseudogymnoascus destructans, the fungus causing white-nose syndrome of bats.</title>
        <authorList>
            <person name="Palmer J.M."/>
            <person name="Drees K.P."/>
            <person name="Foster J.T."/>
            <person name="Lindner D.L."/>
        </authorList>
    </citation>
    <scope>NUCLEOTIDE SEQUENCE [LARGE SCALE GENOMIC DNA]</scope>
    <source>
        <strain evidence="5">20631-21</strain>
    </source>
</reference>
<feature type="domain" description="Rad26-like C-terminal" evidence="3">
    <location>
        <begin position="671"/>
        <end position="736"/>
    </location>
</feature>
<dbReference type="InterPro" id="IPR048380">
    <property type="entry name" value="Rad26-like_N"/>
</dbReference>
<evidence type="ECO:0000313" key="5">
    <source>
        <dbReference type="EMBL" id="OAF56435.1"/>
    </source>
</evidence>
<feature type="domain" description="Rad26-like helical repeats" evidence="2">
    <location>
        <begin position="464"/>
        <end position="664"/>
    </location>
</feature>
<dbReference type="GeneID" id="36289842"/>
<dbReference type="Proteomes" id="UP000077154">
    <property type="component" value="Unassembled WGS sequence"/>
</dbReference>
<evidence type="ECO:0000259" key="3">
    <source>
        <dbReference type="Pfam" id="PF21046"/>
    </source>
</evidence>
<feature type="domain" description="Rad26-like N-terminal" evidence="4">
    <location>
        <begin position="357"/>
        <end position="404"/>
    </location>
</feature>
<evidence type="ECO:0008006" key="6">
    <source>
        <dbReference type="Google" id="ProtNLM"/>
    </source>
</evidence>
<name>A0A177A2E0_9PEZI</name>
<feature type="compositionally biased region" description="Polar residues" evidence="1">
    <location>
        <begin position="126"/>
        <end position="151"/>
    </location>
</feature>
<feature type="compositionally biased region" description="Basic and acidic residues" evidence="1">
    <location>
        <begin position="272"/>
        <end position="296"/>
    </location>
</feature>
<accession>A0A177A2E0</accession>